<dbReference type="InterPro" id="IPR012337">
    <property type="entry name" value="RNaseH-like_sf"/>
</dbReference>
<evidence type="ECO:0000259" key="8">
    <source>
        <dbReference type="Pfam" id="PF05598"/>
    </source>
</evidence>
<name>A0ABS1DB91_9PROT</name>
<dbReference type="EMBL" id="NRRL01000007">
    <property type="protein sequence ID" value="MBK1667484.1"/>
    <property type="molecule type" value="Genomic_DNA"/>
</dbReference>
<evidence type="ECO:0000256" key="1">
    <source>
        <dbReference type="ARBA" id="ARBA00003544"/>
    </source>
</evidence>
<keyword evidence="5" id="KW-0233">DNA recombination</keyword>
<comment type="caution">
    <text evidence="9">The sequence shown here is derived from an EMBL/GenBank/DDBJ whole genome shotgun (WGS) entry which is preliminary data.</text>
</comment>
<feature type="region of interest" description="Disordered" evidence="6">
    <location>
        <begin position="160"/>
        <end position="213"/>
    </location>
</feature>
<evidence type="ECO:0000256" key="4">
    <source>
        <dbReference type="ARBA" id="ARBA00023125"/>
    </source>
</evidence>
<keyword evidence="10" id="KW-1185">Reference proteome</keyword>
<evidence type="ECO:0000256" key="3">
    <source>
        <dbReference type="ARBA" id="ARBA00022578"/>
    </source>
</evidence>
<sequence>MRGCDRRSGSLFSYVDLEQRVPSDHPLRVIRTVVDDALQELSPTFSEIYSKRGRPSIPPERLLRALLLQILHGLRSERQMMERLEFDLLFRWFVGLGIDDPVWHSTVYAKNRDRLFESDVAERLLNAVLDHPKVKPLLSGEHFSLDGSLIDAWASMKSFQPREAHDGGGDDNGQASGGPDLDQSRNPSRNFRGERRSNQTHASTTDMDARLFRKGPGKEARLAYMGHVLMENRNGLVVGTRTTRAHGSAERMAALEMVADLPTRPGQTLGADKGFDTGDFVIELREMGVTPHVAQNSYVTDKARRRSAIDRRTTRHPGYAVSQRVRKRIEEVFGWAKSAGGLHQVRHRGLNRVGAQVTLAATAYNLVRLPKLIGGTA</sequence>
<dbReference type="RefSeq" id="WP_200339619.1">
    <property type="nucleotide sequence ID" value="NZ_NRRL01000007.1"/>
</dbReference>
<dbReference type="PANTHER" id="PTHR35604">
    <property type="entry name" value="TRANSPOSASE INSH FOR INSERTION SEQUENCE ELEMENT IS5A-RELATED"/>
    <property type="match status" value="1"/>
</dbReference>
<evidence type="ECO:0000259" key="7">
    <source>
        <dbReference type="Pfam" id="PF01609"/>
    </source>
</evidence>
<keyword evidence="4" id="KW-0238">DNA-binding</keyword>
<dbReference type="NCBIfam" id="NF033581">
    <property type="entry name" value="transpos_IS5_4"/>
    <property type="match status" value="1"/>
</dbReference>
<dbReference type="InterPro" id="IPR002559">
    <property type="entry name" value="Transposase_11"/>
</dbReference>
<evidence type="ECO:0000256" key="6">
    <source>
        <dbReference type="SAM" id="MobiDB-lite"/>
    </source>
</evidence>
<organism evidence="9 10">
    <name type="scientific">Rhodovibrio sodomensis</name>
    <dbReference type="NCBI Taxonomy" id="1088"/>
    <lineage>
        <taxon>Bacteria</taxon>
        <taxon>Pseudomonadati</taxon>
        <taxon>Pseudomonadota</taxon>
        <taxon>Alphaproteobacteria</taxon>
        <taxon>Rhodospirillales</taxon>
        <taxon>Rhodovibrionaceae</taxon>
        <taxon>Rhodovibrio</taxon>
    </lineage>
</organism>
<dbReference type="SUPFAM" id="SSF53098">
    <property type="entry name" value="Ribonuclease H-like"/>
    <property type="match status" value="1"/>
</dbReference>
<dbReference type="PANTHER" id="PTHR35604:SF2">
    <property type="entry name" value="TRANSPOSASE INSH FOR INSERTION SEQUENCE ELEMENT IS5A-RELATED"/>
    <property type="match status" value="1"/>
</dbReference>
<dbReference type="InterPro" id="IPR008490">
    <property type="entry name" value="Transposase_InsH_N"/>
</dbReference>
<reference evidence="9 10" key="1">
    <citation type="journal article" date="2020" name="Microorganisms">
        <title>Osmotic Adaptation and Compatible Solute Biosynthesis of Phototrophic Bacteria as Revealed from Genome Analyses.</title>
        <authorList>
            <person name="Imhoff J.F."/>
            <person name="Rahn T."/>
            <person name="Kunzel S."/>
            <person name="Keller A."/>
            <person name="Neulinger S.C."/>
        </authorList>
    </citation>
    <scope>NUCLEOTIDE SEQUENCE [LARGE SCALE GENOMIC DNA]</scope>
    <source>
        <strain evidence="9 10">DSM 9895</strain>
    </source>
</reference>
<evidence type="ECO:0000256" key="5">
    <source>
        <dbReference type="ARBA" id="ARBA00023172"/>
    </source>
</evidence>
<evidence type="ECO:0000313" key="10">
    <source>
        <dbReference type="Proteomes" id="UP001296873"/>
    </source>
</evidence>
<dbReference type="Pfam" id="PF01609">
    <property type="entry name" value="DDE_Tnp_1"/>
    <property type="match status" value="1"/>
</dbReference>
<comment type="function">
    <text evidence="1">Involved in the transposition of the insertion sequence IS5.</text>
</comment>
<dbReference type="InterPro" id="IPR047959">
    <property type="entry name" value="Transpos_IS5"/>
</dbReference>
<feature type="domain" description="Transposase IS4-like" evidence="7">
    <location>
        <begin position="205"/>
        <end position="366"/>
    </location>
</feature>
<protein>
    <submittedName>
        <fullName evidence="9">IS5/IS1182 family transposase</fullName>
    </submittedName>
</protein>
<keyword evidence="3" id="KW-0815">Transposition</keyword>
<dbReference type="Proteomes" id="UP001296873">
    <property type="component" value="Unassembled WGS sequence"/>
</dbReference>
<evidence type="ECO:0000256" key="2">
    <source>
        <dbReference type="ARBA" id="ARBA00010075"/>
    </source>
</evidence>
<comment type="similarity">
    <text evidence="2">Belongs to the transposase 11 family.</text>
</comment>
<evidence type="ECO:0000313" key="9">
    <source>
        <dbReference type="EMBL" id="MBK1667484.1"/>
    </source>
</evidence>
<proteinExistence type="inferred from homology"/>
<gene>
    <name evidence="9" type="ORF">CKO28_05495</name>
</gene>
<accession>A0ABS1DB91</accession>
<dbReference type="Pfam" id="PF05598">
    <property type="entry name" value="DUF772"/>
    <property type="match status" value="1"/>
</dbReference>
<feature type="domain" description="Transposase InsH N-terminal" evidence="8">
    <location>
        <begin position="16"/>
        <end position="114"/>
    </location>
</feature>